<name>A0A5M8QL89_9BACT</name>
<dbReference type="InterPro" id="IPR000525">
    <property type="entry name" value="Initiator_Rep_WH1"/>
</dbReference>
<reference evidence="3 4" key="1">
    <citation type="submission" date="2019-05" db="EMBL/GenBank/DDBJ databases">
        <authorList>
            <person name="Qu J.-H."/>
        </authorList>
    </citation>
    <scope>NUCLEOTIDE SEQUENCE [LARGE SCALE GENOMIC DNA]</scope>
    <source>
        <strain evidence="3 4">NS28</strain>
    </source>
</reference>
<dbReference type="Gene3D" id="1.10.10.10">
    <property type="entry name" value="Winged helix-like DNA-binding domain superfamily/Winged helix DNA-binding domain"/>
    <property type="match status" value="2"/>
</dbReference>
<dbReference type="RefSeq" id="WP_139013872.1">
    <property type="nucleotide sequence ID" value="NZ_VBSN01000062.1"/>
</dbReference>
<sequence>MVIRNKDVIQSYVLSTAKYDFSVYEKRILYRLVEMVQFSMEGQKLDKYYSIQPNLFGDMTGVTMPLSAFLKDVNDQNYLEVKKALTSLRNKTLEFEDDHMWKLIGLIEIPKYVKKGYVQFQIHPEIYEAILNFSKGFRKYELKTAMSFDSVYSMRFYELLSGQKSPLIYTIDHLKMMFKVELKYKLTADFIRKVIDTAKNELDKKSPYSFEYKALKNGRKIVSIKFYPVFKSENRDPNLERNDLKKQTSLRWDLEKMVINYLTENFFFTETQIKNNLELFIVAQSKVDLLYELSLIKAKAMEANNPQGYVIGVLKKLVK</sequence>
<evidence type="ECO:0000256" key="1">
    <source>
        <dbReference type="ARBA" id="ARBA00038283"/>
    </source>
</evidence>
<dbReference type="Proteomes" id="UP000323994">
    <property type="component" value="Unassembled WGS sequence"/>
</dbReference>
<dbReference type="Pfam" id="PF21205">
    <property type="entry name" value="Rep3_C"/>
    <property type="match status" value="1"/>
</dbReference>
<evidence type="ECO:0000259" key="2">
    <source>
        <dbReference type="Pfam" id="PF01051"/>
    </source>
</evidence>
<evidence type="ECO:0000313" key="3">
    <source>
        <dbReference type="EMBL" id="KAA6436819.1"/>
    </source>
</evidence>
<proteinExistence type="inferred from homology"/>
<dbReference type="GO" id="GO:0006270">
    <property type="term" value="P:DNA replication initiation"/>
    <property type="evidence" value="ECO:0007669"/>
    <property type="project" value="InterPro"/>
</dbReference>
<dbReference type="Pfam" id="PF01051">
    <property type="entry name" value="Rep3_N"/>
    <property type="match status" value="1"/>
</dbReference>
<comment type="caution">
    <text evidence="3">The sequence shown here is derived from an EMBL/GenBank/DDBJ whole genome shotgun (WGS) entry which is preliminary data.</text>
</comment>
<dbReference type="OrthoDB" id="3035199at2"/>
<dbReference type="SUPFAM" id="SSF46785">
    <property type="entry name" value="Winged helix' DNA-binding domain"/>
    <property type="match status" value="2"/>
</dbReference>
<organism evidence="3 4">
    <name type="scientific">Dyadobacter flavalbus</name>
    <dbReference type="NCBI Taxonomy" id="2579942"/>
    <lineage>
        <taxon>Bacteria</taxon>
        <taxon>Pseudomonadati</taxon>
        <taxon>Bacteroidota</taxon>
        <taxon>Cytophagia</taxon>
        <taxon>Cytophagales</taxon>
        <taxon>Spirosomataceae</taxon>
        <taxon>Dyadobacter</taxon>
    </lineage>
</organism>
<accession>A0A5M8QL89</accession>
<feature type="domain" description="Initiator Rep protein WH1" evidence="2">
    <location>
        <begin position="8"/>
        <end position="161"/>
    </location>
</feature>
<keyword evidence="4" id="KW-1185">Reference proteome</keyword>
<gene>
    <name evidence="3" type="ORF">FEM33_20545</name>
</gene>
<dbReference type="AlphaFoldDB" id="A0A5M8QL89"/>
<dbReference type="InterPro" id="IPR036388">
    <property type="entry name" value="WH-like_DNA-bd_sf"/>
</dbReference>
<dbReference type="GO" id="GO:0003887">
    <property type="term" value="F:DNA-directed DNA polymerase activity"/>
    <property type="evidence" value="ECO:0007669"/>
    <property type="project" value="InterPro"/>
</dbReference>
<dbReference type="InterPro" id="IPR036390">
    <property type="entry name" value="WH_DNA-bd_sf"/>
</dbReference>
<dbReference type="EMBL" id="VBSN01000062">
    <property type="protein sequence ID" value="KAA6436819.1"/>
    <property type="molecule type" value="Genomic_DNA"/>
</dbReference>
<protein>
    <submittedName>
        <fullName evidence="3">Replication initiation protein</fullName>
    </submittedName>
</protein>
<comment type="similarity">
    <text evidence="1">Belongs to the initiator RepB protein family.</text>
</comment>
<evidence type="ECO:0000313" key="4">
    <source>
        <dbReference type="Proteomes" id="UP000323994"/>
    </source>
</evidence>